<organism evidence="1">
    <name type="scientific">Rhizophagus irregularis (strain DAOM 181602 / DAOM 197198 / MUCL 43194)</name>
    <name type="common">Arbuscular mycorrhizal fungus</name>
    <name type="synonym">Glomus intraradices</name>
    <dbReference type="NCBI Taxonomy" id="747089"/>
    <lineage>
        <taxon>Eukaryota</taxon>
        <taxon>Fungi</taxon>
        <taxon>Fungi incertae sedis</taxon>
        <taxon>Mucoromycota</taxon>
        <taxon>Glomeromycotina</taxon>
        <taxon>Glomeromycetes</taxon>
        <taxon>Glomerales</taxon>
        <taxon>Glomeraceae</taxon>
        <taxon>Rhizophagus</taxon>
    </lineage>
</organism>
<dbReference type="EMBL" id="KI289928">
    <property type="protein sequence ID" value="ESA07780.1"/>
    <property type="molecule type" value="Genomic_DNA"/>
</dbReference>
<keyword evidence="3" id="KW-1185">Reference proteome</keyword>
<name>U9TI13_RHIID</name>
<dbReference type="VEuPathDB" id="FungiDB:RhiirFUN_004147"/>
<reference evidence="2 3" key="3">
    <citation type="journal article" date="2018" name="New Phytol.">
        <title>High intraspecific genome diversity in the model arbuscular mycorrhizal symbiont Rhizophagus irregularis.</title>
        <authorList>
            <person name="Chen E.C.H."/>
            <person name="Morin E."/>
            <person name="Beaudet D."/>
            <person name="Noel J."/>
            <person name="Yildirir G."/>
            <person name="Ndikumana S."/>
            <person name="Charron P."/>
            <person name="St-Onge C."/>
            <person name="Giorgi J."/>
            <person name="Kruger M."/>
            <person name="Marton T."/>
            <person name="Ropars J."/>
            <person name="Grigoriev I.V."/>
            <person name="Hainaut M."/>
            <person name="Henrissat B."/>
            <person name="Roux C."/>
            <person name="Martin F."/>
            <person name="Corradi N."/>
        </authorList>
    </citation>
    <scope>NUCLEOTIDE SEQUENCE [LARGE SCALE GENOMIC DNA]</scope>
    <source>
        <strain evidence="3">DAOM 181602 / DAOM 197198 / MUCL 43194</strain>
        <strain evidence="2">DAOM 197198</strain>
    </source>
</reference>
<evidence type="ECO:0000313" key="3">
    <source>
        <dbReference type="Proteomes" id="UP000018888"/>
    </source>
</evidence>
<dbReference type="VEuPathDB" id="FungiDB:RhiirFUN_004146"/>
<reference evidence="1" key="2">
    <citation type="submission" date="2013-07" db="EMBL/GenBank/DDBJ databases">
        <title>The genome of an arbuscular mycorrhizal fungus provides insights into the evolution of the oldest plant symbiosis.</title>
        <authorList>
            <consortium name="DOE Joint Genome Institute"/>
            <person name="Tisserant E."/>
            <person name="Malbreil M."/>
            <person name="Kuo A."/>
            <person name="Kohler A."/>
            <person name="Symeonidi A."/>
            <person name="Balestrini R."/>
            <person name="Charron P."/>
            <person name="Duensing N."/>
            <person name="Frei-dit-Frey N."/>
            <person name="Gianinazzi-Pearson V."/>
            <person name="Gilbert B."/>
            <person name="Handa Y."/>
            <person name="Hijri M."/>
            <person name="Kaul R."/>
            <person name="Kawaguchi M."/>
            <person name="Krajinski F."/>
            <person name="Lammers P."/>
            <person name="Lapierre D."/>
            <person name="Masclaux F.G."/>
            <person name="Murat C."/>
            <person name="Morin E."/>
            <person name="Ndikumana S."/>
            <person name="Pagni M."/>
            <person name="Petitpierre D."/>
            <person name="Requena N."/>
            <person name="Rosikiewicz P."/>
            <person name="Riley R."/>
            <person name="Saito K."/>
            <person name="San Clemente H."/>
            <person name="Shapiro H."/>
            <person name="van Tuinen D."/>
            <person name="Becard G."/>
            <person name="Bonfante P."/>
            <person name="Paszkowski U."/>
            <person name="Shachar-Hill Y."/>
            <person name="Young J.P."/>
            <person name="Sanders I.R."/>
            <person name="Henrissat B."/>
            <person name="Rensing S.A."/>
            <person name="Grigoriev I.V."/>
            <person name="Corradi N."/>
            <person name="Roux C."/>
            <person name="Martin F."/>
        </authorList>
    </citation>
    <scope>NUCLEOTIDE SEQUENCE</scope>
    <source>
        <strain evidence="1">DAOM 197198</strain>
    </source>
</reference>
<protein>
    <submittedName>
        <fullName evidence="1">Uncharacterized protein</fullName>
    </submittedName>
</protein>
<proteinExistence type="predicted"/>
<evidence type="ECO:0000313" key="2">
    <source>
        <dbReference type="EMBL" id="POG80901.1"/>
    </source>
</evidence>
<reference evidence="2 3" key="1">
    <citation type="journal article" date="2013" name="Proc. Natl. Acad. Sci. U.S.A.">
        <title>Genome of an arbuscular mycorrhizal fungus provides insight into the oldest plant symbiosis.</title>
        <authorList>
            <person name="Tisserant E."/>
            <person name="Malbreil M."/>
            <person name="Kuo A."/>
            <person name="Kohler A."/>
            <person name="Symeonidi A."/>
            <person name="Balestrini R."/>
            <person name="Charron P."/>
            <person name="Duensing N."/>
            <person name="Frei Dit Frey N."/>
            <person name="Gianinazzi-Pearson V."/>
            <person name="Gilbert L.B."/>
            <person name="Handa Y."/>
            <person name="Herr J.R."/>
            <person name="Hijri M."/>
            <person name="Koul R."/>
            <person name="Kawaguchi M."/>
            <person name="Krajinski F."/>
            <person name="Lammers P.J."/>
            <person name="Masclaux F.G."/>
            <person name="Murat C."/>
            <person name="Morin E."/>
            <person name="Ndikumana S."/>
            <person name="Pagni M."/>
            <person name="Petitpierre D."/>
            <person name="Requena N."/>
            <person name="Rosikiewicz P."/>
            <person name="Riley R."/>
            <person name="Saito K."/>
            <person name="San Clemente H."/>
            <person name="Shapiro H."/>
            <person name="van Tuinen D."/>
            <person name="Becard G."/>
            <person name="Bonfante P."/>
            <person name="Paszkowski U."/>
            <person name="Shachar-Hill Y.Y."/>
            <person name="Tuskan G.A."/>
            <person name="Young P.W."/>
            <person name="Sanders I.R."/>
            <person name="Henrissat B."/>
            <person name="Rensing S.A."/>
            <person name="Grigoriev I.V."/>
            <person name="Corradi N."/>
            <person name="Roux C."/>
            <person name="Martin F."/>
        </authorList>
    </citation>
    <scope>NUCLEOTIDE SEQUENCE [LARGE SCALE GENOMIC DNA]</scope>
    <source>
        <strain evidence="3">DAOM 181602 / DAOM 197198 / MUCL 43194</strain>
        <strain evidence="2">DAOM 197198</strain>
    </source>
</reference>
<dbReference type="AlphaFoldDB" id="U9TI13"/>
<evidence type="ECO:0000313" key="1">
    <source>
        <dbReference type="EMBL" id="ESA07780.1"/>
    </source>
</evidence>
<dbReference type="EMBL" id="AUPC02000014">
    <property type="protein sequence ID" value="POG80901.1"/>
    <property type="molecule type" value="Genomic_DNA"/>
</dbReference>
<dbReference type="Proteomes" id="UP000018888">
    <property type="component" value="Unassembled WGS sequence"/>
</dbReference>
<gene>
    <name evidence="2" type="ORF">GLOIN_2v1868581</name>
    <name evidence="1" type="ORF">GLOINDRAFT_32462</name>
</gene>
<dbReference type="HOGENOM" id="CLU_1415860_0_0_1"/>
<sequence>MPCGASTLFIQVVSQSGKGSYTVRTFTNKDLGVLRYIGVDVIVIKEPLFRIQARVDDLVNINCPEPYFSGELCYAKYVDTPECKKEKDIEIGVPIATSIFGAIGDFGFIMGRISRRAQQLKKAREIQALKLAAKKNDARHKINKIISEMDEPKLKNALELITNLNNSEITRFEALTDSKFEDEPIHYESKSL</sequence>
<accession>U9TI13</accession>